<evidence type="ECO:0000313" key="5">
    <source>
        <dbReference type="EMBL" id="GHB29017.1"/>
    </source>
</evidence>
<reference evidence="5" key="2">
    <citation type="submission" date="2020-09" db="EMBL/GenBank/DDBJ databases">
        <authorList>
            <person name="Sun Q."/>
            <person name="Kim S."/>
        </authorList>
    </citation>
    <scope>NUCLEOTIDE SEQUENCE</scope>
    <source>
        <strain evidence="5">KCTC 23224</strain>
    </source>
</reference>
<keyword evidence="1" id="KW-0547">Nucleotide-binding</keyword>
<dbReference type="PANTHER" id="PTHR34698">
    <property type="entry name" value="5-OXOPROLINASE SUBUNIT B"/>
    <property type="match status" value="1"/>
</dbReference>
<dbReference type="PANTHER" id="PTHR34698:SF2">
    <property type="entry name" value="5-OXOPROLINASE SUBUNIT B"/>
    <property type="match status" value="1"/>
</dbReference>
<dbReference type="NCBIfam" id="TIGR00370">
    <property type="entry name" value="5-oxoprolinase subunit PxpB"/>
    <property type="match status" value="1"/>
</dbReference>
<accession>A0A8J3CUQ4</accession>
<dbReference type="GO" id="GO:0005524">
    <property type="term" value="F:ATP binding"/>
    <property type="evidence" value="ECO:0007669"/>
    <property type="project" value="UniProtKB-KW"/>
</dbReference>
<dbReference type="Proteomes" id="UP000642809">
    <property type="component" value="Unassembled WGS sequence"/>
</dbReference>
<dbReference type="Gene3D" id="2.40.100.10">
    <property type="entry name" value="Cyclophilin-like"/>
    <property type="match status" value="1"/>
</dbReference>
<dbReference type="Pfam" id="PF02682">
    <property type="entry name" value="CT_C_D"/>
    <property type="match status" value="1"/>
</dbReference>
<dbReference type="InterPro" id="IPR029000">
    <property type="entry name" value="Cyclophilin-like_dom_sf"/>
</dbReference>
<evidence type="ECO:0000256" key="1">
    <source>
        <dbReference type="ARBA" id="ARBA00022741"/>
    </source>
</evidence>
<sequence>MPPIIEFLWIHPKLLEIRWEERIDTAILHAQLALYHSLQKKAGVESLRIGYHTLNVLFTHEQSGIQRITWEEELTKDPVEHAITSSNQWEIPVCYELGKDLEMLARMKDLTTEQLIELHSSRSYLLHFYGFLPGFMYLGGLDTTLHTNRKITPDPQIAAGSVGIGGAQTGIYTLPSPGGWHIIGKTPLMLFNPEQEPPVRPQIGDSIVFRAISLSAYQALEQAISQGNYEWNHE</sequence>
<name>A0A8J3CUQ4_9BACT</name>
<evidence type="ECO:0000256" key="3">
    <source>
        <dbReference type="ARBA" id="ARBA00022840"/>
    </source>
</evidence>
<comment type="caution">
    <text evidence="5">The sequence shown here is derived from an EMBL/GenBank/DDBJ whole genome shotgun (WGS) entry which is preliminary data.</text>
</comment>
<evidence type="ECO:0000259" key="4">
    <source>
        <dbReference type="SMART" id="SM00796"/>
    </source>
</evidence>
<dbReference type="GO" id="GO:0016787">
    <property type="term" value="F:hydrolase activity"/>
    <property type="evidence" value="ECO:0007669"/>
    <property type="project" value="UniProtKB-KW"/>
</dbReference>
<keyword evidence="3" id="KW-0067">ATP-binding</keyword>
<gene>
    <name evidence="5" type="ORF">GCM10008106_07260</name>
</gene>
<protein>
    <recommendedName>
        <fullName evidence="4">Carboxyltransferase domain-containing protein</fullName>
    </recommendedName>
</protein>
<dbReference type="EMBL" id="BMYF01000003">
    <property type="protein sequence ID" value="GHB29017.1"/>
    <property type="molecule type" value="Genomic_DNA"/>
</dbReference>
<feature type="domain" description="Carboxyltransferase" evidence="4">
    <location>
        <begin position="5"/>
        <end position="201"/>
    </location>
</feature>
<reference evidence="5" key="1">
    <citation type="journal article" date="2014" name="Int. J. Syst. Evol. Microbiol.">
        <title>Complete genome sequence of Corynebacterium casei LMG S-19264T (=DSM 44701T), isolated from a smear-ripened cheese.</title>
        <authorList>
            <consortium name="US DOE Joint Genome Institute (JGI-PGF)"/>
            <person name="Walter F."/>
            <person name="Albersmeier A."/>
            <person name="Kalinowski J."/>
            <person name="Ruckert C."/>
        </authorList>
    </citation>
    <scope>NUCLEOTIDE SEQUENCE</scope>
    <source>
        <strain evidence="5">KCTC 23224</strain>
    </source>
</reference>
<organism evidence="5 6">
    <name type="scientific">Mongoliitalea lutea</name>
    <dbReference type="NCBI Taxonomy" id="849756"/>
    <lineage>
        <taxon>Bacteria</taxon>
        <taxon>Pseudomonadati</taxon>
        <taxon>Bacteroidota</taxon>
        <taxon>Cytophagia</taxon>
        <taxon>Cytophagales</taxon>
        <taxon>Cyclobacteriaceae</taxon>
        <taxon>Mongoliitalea</taxon>
    </lineage>
</organism>
<dbReference type="InterPro" id="IPR010016">
    <property type="entry name" value="PxpB"/>
</dbReference>
<dbReference type="SUPFAM" id="SSF50891">
    <property type="entry name" value="Cyclophilin-like"/>
    <property type="match status" value="1"/>
</dbReference>
<proteinExistence type="predicted"/>
<dbReference type="AlphaFoldDB" id="A0A8J3CUQ4"/>
<keyword evidence="6" id="KW-1185">Reference proteome</keyword>
<evidence type="ECO:0000256" key="2">
    <source>
        <dbReference type="ARBA" id="ARBA00022801"/>
    </source>
</evidence>
<dbReference type="SMART" id="SM00796">
    <property type="entry name" value="AHS1"/>
    <property type="match status" value="1"/>
</dbReference>
<dbReference type="RefSeq" id="WP_189579094.1">
    <property type="nucleotide sequence ID" value="NZ_BMYF01000003.1"/>
</dbReference>
<dbReference type="InterPro" id="IPR003833">
    <property type="entry name" value="CT_C_D"/>
</dbReference>
<keyword evidence="2" id="KW-0378">Hydrolase</keyword>
<evidence type="ECO:0000313" key="6">
    <source>
        <dbReference type="Proteomes" id="UP000642809"/>
    </source>
</evidence>